<dbReference type="EMBL" id="NXLS01000005">
    <property type="protein sequence ID" value="RDU62792.1"/>
    <property type="molecule type" value="Genomic_DNA"/>
</dbReference>
<dbReference type="InterPro" id="IPR001296">
    <property type="entry name" value="Glyco_trans_1"/>
</dbReference>
<dbReference type="Pfam" id="PF00534">
    <property type="entry name" value="Glycos_transf_1"/>
    <property type="match status" value="1"/>
</dbReference>
<dbReference type="PANTHER" id="PTHR12526:SF630">
    <property type="entry name" value="GLYCOSYLTRANSFERASE"/>
    <property type="match status" value="1"/>
</dbReference>
<dbReference type="GO" id="GO:0016757">
    <property type="term" value="F:glycosyltransferase activity"/>
    <property type="evidence" value="ECO:0007669"/>
    <property type="project" value="InterPro"/>
</dbReference>
<gene>
    <name evidence="2" type="ORF">CQA43_06040</name>
</gene>
<dbReference type="Proteomes" id="UP000256650">
    <property type="component" value="Unassembled WGS sequence"/>
</dbReference>
<keyword evidence="3" id="KW-1185">Reference proteome</keyword>
<comment type="caution">
    <text evidence="2">The sequence shown here is derived from an EMBL/GenBank/DDBJ whole genome shotgun (WGS) entry which is preliminary data.</text>
</comment>
<evidence type="ECO:0000259" key="1">
    <source>
        <dbReference type="Pfam" id="PF00534"/>
    </source>
</evidence>
<dbReference type="AlphaFoldDB" id="A0A3D8ICC0"/>
<dbReference type="RefSeq" id="WP_115551718.1">
    <property type="nucleotide sequence ID" value="NZ_CAPHNE010000011.1"/>
</dbReference>
<dbReference type="SUPFAM" id="SSF53756">
    <property type="entry name" value="UDP-Glycosyltransferase/glycogen phosphorylase"/>
    <property type="match status" value="1"/>
</dbReference>
<evidence type="ECO:0000313" key="2">
    <source>
        <dbReference type="EMBL" id="RDU62792.1"/>
    </source>
</evidence>
<evidence type="ECO:0000313" key="3">
    <source>
        <dbReference type="Proteomes" id="UP000256650"/>
    </source>
</evidence>
<dbReference type="GeneID" id="82535850"/>
<protein>
    <submittedName>
        <fullName evidence="2">Glycosyltransferase family 4 protein</fullName>
    </submittedName>
</protein>
<sequence>MKILITANDITIGGGVERVVCNLANAFDESGFEVEILSFYKNNEKCPYILNPNVQLTFFPNTLDIHTKQPLKRLFNKTIYRLFVAWKMKQMFKDKDIMIYNCYFFPYFKNKNTQYFKIHHQVFKRSWTYKNKLFDSNIILTSKQLALWQSKIKNVQIIPNFLTQIPDTNTNLSQKVILSIGRMSKGDEKRFTSLIEIWRLIQQDKSLQEWKLHIVGEGEGKQELEQLICKQNLQDSIILKPFTKEIEKEYLNASIYTMTSKYEGFGMVLLEASSYGVPCISFDILAGPSDIIEDGKSGFLVADNNLSAYALKLKLLMYDETLRQTFGKRAKEITKEKFSKEKIMQQWNTLFNSK</sequence>
<dbReference type="Gene3D" id="3.40.50.2000">
    <property type="entry name" value="Glycogen Phosphorylase B"/>
    <property type="match status" value="2"/>
</dbReference>
<accession>A0A3D8ICC0</accession>
<reference evidence="2 3" key="1">
    <citation type="submission" date="2018-04" db="EMBL/GenBank/DDBJ databases">
        <title>Novel Campyloabacter and Helicobacter Species and Strains.</title>
        <authorList>
            <person name="Mannion A.J."/>
            <person name="Shen Z."/>
            <person name="Fox J.G."/>
        </authorList>
    </citation>
    <scope>NUCLEOTIDE SEQUENCE [LARGE SCALE GENOMIC DNA]</scope>
    <source>
        <strain evidence="2 3">MIT 99-5101</strain>
    </source>
</reference>
<dbReference type="OrthoDB" id="6286688at2"/>
<keyword evidence="2" id="KW-0808">Transferase</keyword>
<name>A0A3D8ICC0_9HELI</name>
<proteinExistence type="predicted"/>
<dbReference type="PANTHER" id="PTHR12526">
    <property type="entry name" value="GLYCOSYLTRANSFERASE"/>
    <property type="match status" value="1"/>
</dbReference>
<organism evidence="2 3">
    <name type="scientific">Helicobacter ganmani</name>
    <dbReference type="NCBI Taxonomy" id="60246"/>
    <lineage>
        <taxon>Bacteria</taxon>
        <taxon>Pseudomonadati</taxon>
        <taxon>Campylobacterota</taxon>
        <taxon>Epsilonproteobacteria</taxon>
        <taxon>Campylobacterales</taxon>
        <taxon>Helicobacteraceae</taxon>
        <taxon>Helicobacter</taxon>
    </lineage>
</organism>
<dbReference type="CDD" id="cd03820">
    <property type="entry name" value="GT4_AmsD-like"/>
    <property type="match status" value="1"/>
</dbReference>
<feature type="domain" description="Glycosyl transferase family 1" evidence="1">
    <location>
        <begin position="165"/>
        <end position="332"/>
    </location>
</feature>